<dbReference type="InterPro" id="IPR052509">
    <property type="entry name" value="Metal_resp_DNA-bind_regulator"/>
</dbReference>
<dbReference type="SUPFAM" id="SSF46785">
    <property type="entry name" value="Winged helix' DNA-binding domain"/>
    <property type="match status" value="1"/>
</dbReference>
<evidence type="ECO:0000313" key="3">
    <source>
        <dbReference type="Proteomes" id="UP001209076"/>
    </source>
</evidence>
<proteinExistence type="predicted"/>
<dbReference type="Gene3D" id="1.10.10.10">
    <property type="entry name" value="Winged helix-like DNA-binding domain superfamily/Winged helix DNA-binding domain"/>
    <property type="match status" value="1"/>
</dbReference>
<organism evidence="2 3">
    <name type="scientific">Paracholeplasma vituli</name>
    <dbReference type="NCBI Taxonomy" id="69473"/>
    <lineage>
        <taxon>Bacteria</taxon>
        <taxon>Bacillati</taxon>
        <taxon>Mycoplasmatota</taxon>
        <taxon>Mollicutes</taxon>
        <taxon>Acholeplasmatales</taxon>
        <taxon>Acholeplasmataceae</taxon>
        <taxon>Paracholeplasma</taxon>
    </lineage>
</organism>
<gene>
    <name evidence="2" type="ORF">N7603_02890</name>
</gene>
<evidence type="ECO:0000313" key="2">
    <source>
        <dbReference type="EMBL" id="MCU0104597.1"/>
    </source>
</evidence>
<dbReference type="EMBL" id="JAOEGN010000004">
    <property type="protein sequence ID" value="MCU0104597.1"/>
    <property type="molecule type" value="Genomic_DNA"/>
</dbReference>
<feature type="domain" description="Transcription regulator PadR N-terminal" evidence="1">
    <location>
        <begin position="16"/>
        <end position="90"/>
    </location>
</feature>
<dbReference type="InterPro" id="IPR036388">
    <property type="entry name" value="WH-like_DNA-bd_sf"/>
</dbReference>
<dbReference type="PANTHER" id="PTHR33169:SF25">
    <property type="entry name" value="DNA-BINDING PROTEIN YIZB-RELATED"/>
    <property type="match status" value="1"/>
</dbReference>
<dbReference type="InterPro" id="IPR036390">
    <property type="entry name" value="WH_DNA-bd_sf"/>
</dbReference>
<protein>
    <submittedName>
        <fullName evidence="2">PadR family transcriptional regulator</fullName>
    </submittedName>
</protein>
<sequence>MDLFGDALRGHTDAIILSILAEGDSYGYLINQTISKRTDEKFILTEATLYTAFKRLEAAYFIESYWTEGINQVKRKYYSITDSGKKHLEEKRKTFIETTEILEKFYKK</sequence>
<accession>A0ABT2PXZ5</accession>
<dbReference type="PANTHER" id="PTHR33169">
    <property type="entry name" value="PADR-FAMILY TRANSCRIPTIONAL REGULATOR"/>
    <property type="match status" value="1"/>
</dbReference>
<keyword evidence="3" id="KW-1185">Reference proteome</keyword>
<name>A0ABT2PXZ5_9MOLU</name>
<dbReference type="InterPro" id="IPR005149">
    <property type="entry name" value="Tscrpt_reg_PadR_N"/>
</dbReference>
<reference evidence="3" key="1">
    <citation type="submission" date="2023-07" db="EMBL/GenBank/DDBJ databases">
        <title>Novel Mycoplasma species identified in domestic and wild animals.</title>
        <authorList>
            <person name="Volokhov D.V."/>
            <person name="Furtak V.A."/>
            <person name="Zagorodnyaya T.A."/>
        </authorList>
    </citation>
    <scope>NUCLEOTIDE SEQUENCE [LARGE SCALE GENOMIC DNA]</scope>
    <source>
        <strain evidence="3">92-19</strain>
    </source>
</reference>
<dbReference type="RefSeq" id="WP_262095840.1">
    <property type="nucleotide sequence ID" value="NZ_JAOEGN010000004.1"/>
</dbReference>
<dbReference type="Pfam" id="PF03551">
    <property type="entry name" value="PadR"/>
    <property type="match status" value="1"/>
</dbReference>
<comment type="caution">
    <text evidence="2">The sequence shown here is derived from an EMBL/GenBank/DDBJ whole genome shotgun (WGS) entry which is preliminary data.</text>
</comment>
<dbReference type="Proteomes" id="UP001209076">
    <property type="component" value="Unassembled WGS sequence"/>
</dbReference>
<evidence type="ECO:0000259" key="1">
    <source>
        <dbReference type="Pfam" id="PF03551"/>
    </source>
</evidence>